<sequence>MNVDAIMESALKPIDDKDTGVYKRVVTSKREPTLLIPSARLKTQAESACTKAIEFSFDLEFKYNSLKIESESRVRQLEDQIKAHEEQHLTDLEKIQKENVRALVQYKVKTNARIMDYLSKLKSNYIHHA</sequence>
<accession>A0A2P5WUD4</accession>
<dbReference type="Proteomes" id="UP000239757">
    <property type="component" value="Unassembled WGS sequence"/>
</dbReference>
<keyword evidence="1" id="KW-0175">Coiled coil</keyword>
<dbReference type="EMBL" id="KZ666455">
    <property type="protein sequence ID" value="PPR94696.1"/>
    <property type="molecule type" value="Genomic_DNA"/>
</dbReference>
<feature type="coiled-coil region" evidence="1">
    <location>
        <begin position="67"/>
        <end position="94"/>
    </location>
</feature>
<dbReference type="AlphaFoldDB" id="A0A2P5WUD4"/>
<gene>
    <name evidence="2" type="ORF">GOBAR_AA25972</name>
</gene>
<evidence type="ECO:0000256" key="1">
    <source>
        <dbReference type="SAM" id="Coils"/>
    </source>
</evidence>
<name>A0A2P5WUD4_GOSBA</name>
<dbReference type="OrthoDB" id="10515200at2759"/>
<reference evidence="2 3" key="1">
    <citation type="submission" date="2015-01" db="EMBL/GenBank/DDBJ databases">
        <title>Genome of allotetraploid Gossypium barbadense reveals genomic plasticity and fiber elongation in cotton evolution.</title>
        <authorList>
            <person name="Chen X."/>
            <person name="Liu X."/>
            <person name="Zhao B."/>
            <person name="Zheng H."/>
            <person name="Hu Y."/>
            <person name="Lu G."/>
            <person name="Yang C."/>
            <person name="Chen J."/>
            <person name="Shan C."/>
            <person name="Zhang L."/>
            <person name="Zhou Y."/>
            <person name="Wang L."/>
            <person name="Guo W."/>
            <person name="Bai Y."/>
            <person name="Ruan J."/>
            <person name="Shangguan X."/>
            <person name="Mao Y."/>
            <person name="Jiang J."/>
            <person name="Zhu Y."/>
            <person name="Lei J."/>
            <person name="Kang H."/>
            <person name="Chen S."/>
            <person name="He X."/>
            <person name="Wang R."/>
            <person name="Wang Y."/>
            <person name="Chen J."/>
            <person name="Wang L."/>
            <person name="Yu S."/>
            <person name="Wang B."/>
            <person name="Wei J."/>
            <person name="Song S."/>
            <person name="Lu X."/>
            <person name="Gao Z."/>
            <person name="Gu W."/>
            <person name="Deng X."/>
            <person name="Ma D."/>
            <person name="Wang S."/>
            <person name="Liang W."/>
            <person name="Fang L."/>
            <person name="Cai C."/>
            <person name="Zhu X."/>
            <person name="Zhou B."/>
            <person name="Zhang Y."/>
            <person name="Chen Z."/>
            <person name="Xu S."/>
            <person name="Zhu R."/>
            <person name="Wang S."/>
            <person name="Zhang T."/>
            <person name="Zhao G."/>
        </authorList>
    </citation>
    <scope>NUCLEOTIDE SEQUENCE [LARGE SCALE GENOMIC DNA]</scope>
    <source>
        <strain evidence="3">cv. Xinhai21</strain>
        <tissue evidence="2">Leaf</tissue>
    </source>
</reference>
<protein>
    <submittedName>
        <fullName evidence="2">Uncharacterized protein</fullName>
    </submittedName>
</protein>
<evidence type="ECO:0000313" key="3">
    <source>
        <dbReference type="Proteomes" id="UP000239757"/>
    </source>
</evidence>
<evidence type="ECO:0000313" key="2">
    <source>
        <dbReference type="EMBL" id="PPR94696.1"/>
    </source>
</evidence>
<organism evidence="2 3">
    <name type="scientific">Gossypium barbadense</name>
    <name type="common">Sea Island cotton</name>
    <name type="synonym">Hibiscus barbadensis</name>
    <dbReference type="NCBI Taxonomy" id="3634"/>
    <lineage>
        <taxon>Eukaryota</taxon>
        <taxon>Viridiplantae</taxon>
        <taxon>Streptophyta</taxon>
        <taxon>Embryophyta</taxon>
        <taxon>Tracheophyta</taxon>
        <taxon>Spermatophyta</taxon>
        <taxon>Magnoliopsida</taxon>
        <taxon>eudicotyledons</taxon>
        <taxon>Gunneridae</taxon>
        <taxon>Pentapetalae</taxon>
        <taxon>rosids</taxon>
        <taxon>malvids</taxon>
        <taxon>Malvales</taxon>
        <taxon>Malvaceae</taxon>
        <taxon>Malvoideae</taxon>
        <taxon>Gossypium</taxon>
    </lineage>
</organism>
<proteinExistence type="predicted"/>